<feature type="domain" description="Phospholipid/glycerol acyltransferase" evidence="2">
    <location>
        <begin position="110"/>
        <end position="234"/>
    </location>
</feature>
<gene>
    <name evidence="3" type="ORF">R5R35_006701</name>
</gene>
<keyword evidence="1" id="KW-0812">Transmembrane</keyword>
<evidence type="ECO:0000313" key="3">
    <source>
        <dbReference type="EMBL" id="KAK7872826.1"/>
    </source>
</evidence>
<evidence type="ECO:0000313" key="4">
    <source>
        <dbReference type="Proteomes" id="UP001378592"/>
    </source>
</evidence>
<dbReference type="GO" id="GO:0016020">
    <property type="term" value="C:membrane"/>
    <property type="evidence" value="ECO:0007669"/>
    <property type="project" value="TreeGrafter"/>
</dbReference>
<dbReference type="Pfam" id="PF01553">
    <property type="entry name" value="Acyltransferase"/>
    <property type="match status" value="1"/>
</dbReference>
<comment type="caution">
    <text evidence="3">The sequence shown here is derived from an EMBL/GenBank/DDBJ whole genome shotgun (WGS) entry which is preliminary data.</text>
</comment>
<keyword evidence="4" id="KW-1185">Reference proteome</keyword>
<dbReference type="Proteomes" id="UP001378592">
    <property type="component" value="Unassembled WGS sequence"/>
</dbReference>
<dbReference type="PANTHER" id="PTHR22753">
    <property type="entry name" value="TRANSMEMBRANE PROTEIN 68"/>
    <property type="match status" value="1"/>
</dbReference>
<evidence type="ECO:0000256" key="1">
    <source>
        <dbReference type="SAM" id="Phobius"/>
    </source>
</evidence>
<name>A0AAN9VZG4_9ORTH</name>
<sequence length="341" mass="39383">MNAGNRKIPPLLVLGSPVSKLYTEENKDQGHYIDIDFTLWLTWLLAPLLLTFFLPFVIFLMFYMNAVILYIYKLHRDRLRHAYETHIWDGAIKTIAALWDAHGWLWHGYEISGLENIPDNSPALIVYYHGAIPIDIYYFIAKSYLFKNRLIHTVADRFLFKIPGFKIVSEVLKVIPGTVQTCSNILKENNLLAISPGGVYEAQFGDSYYRLMWKKRLGFAKVALDAKVPVIPIFTQNLREAFRSVSFAHWVWLKLYSITRLPIVPIYGGFPVKLKTHVGEPIPYTADLTPELLQIKVMHALEALIMKHQRLPGSILRALLERLYVVPKPSEEDEDENEKEK</sequence>
<dbReference type="GO" id="GO:0016746">
    <property type="term" value="F:acyltransferase activity"/>
    <property type="evidence" value="ECO:0007669"/>
    <property type="project" value="InterPro"/>
</dbReference>
<organism evidence="3 4">
    <name type="scientific">Gryllus longicercus</name>
    <dbReference type="NCBI Taxonomy" id="2509291"/>
    <lineage>
        <taxon>Eukaryota</taxon>
        <taxon>Metazoa</taxon>
        <taxon>Ecdysozoa</taxon>
        <taxon>Arthropoda</taxon>
        <taxon>Hexapoda</taxon>
        <taxon>Insecta</taxon>
        <taxon>Pterygota</taxon>
        <taxon>Neoptera</taxon>
        <taxon>Polyneoptera</taxon>
        <taxon>Orthoptera</taxon>
        <taxon>Ensifera</taxon>
        <taxon>Gryllidea</taxon>
        <taxon>Grylloidea</taxon>
        <taxon>Gryllidae</taxon>
        <taxon>Gryllinae</taxon>
        <taxon>Gryllus</taxon>
    </lineage>
</organism>
<reference evidence="3 4" key="1">
    <citation type="submission" date="2024-03" db="EMBL/GenBank/DDBJ databases">
        <title>The genome assembly and annotation of the cricket Gryllus longicercus Weissman &amp; Gray.</title>
        <authorList>
            <person name="Szrajer S."/>
            <person name="Gray D."/>
            <person name="Ylla G."/>
        </authorList>
    </citation>
    <scope>NUCLEOTIDE SEQUENCE [LARGE SCALE GENOMIC DNA]</scope>
    <source>
        <strain evidence="3">DAG 2021-001</strain>
        <tissue evidence="3">Whole body minus gut</tissue>
    </source>
</reference>
<dbReference type="EMBL" id="JAZDUA010000019">
    <property type="protein sequence ID" value="KAK7872826.1"/>
    <property type="molecule type" value="Genomic_DNA"/>
</dbReference>
<dbReference type="AlphaFoldDB" id="A0AAN9VZG4"/>
<accession>A0AAN9VZG4</accession>
<keyword evidence="1" id="KW-0472">Membrane</keyword>
<dbReference type="InterPro" id="IPR002123">
    <property type="entry name" value="Plipid/glycerol_acylTrfase"/>
</dbReference>
<dbReference type="PANTHER" id="PTHR22753:SF14">
    <property type="entry name" value="MONOACYLGLYCEROL_DIACYLGLYCEROL O-ACYLTRANSFERASE"/>
    <property type="match status" value="1"/>
</dbReference>
<proteinExistence type="predicted"/>
<protein>
    <recommendedName>
        <fullName evidence="2">Phospholipid/glycerol acyltransferase domain-containing protein</fullName>
    </recommendedName>
</protein>
<evidence type="ECO:0000259" key="2">
    <source>
        <dbReference type="Pfam" id="PF01553"/>
    </source>
</evidence>
<keyword evidence="1" id="KW-1133">Transmembrane helix</keyword>
<feature type="transmembrane region" description="Helical" evidence="1">
    <location>
        <begin position="48"/>
        <end position="72"/>
    </location>
</feature>
<dbReference type="CDD" id="cd07987">
    <property type="entry name" value="LPLAT_MGAT-like"/>
    <property type="match status" value="1"/>
</dbReference>